<feature type="domain" description="FAD/NAD(P)-binding" evidence="13">
    <location>
        <begin position="32"/>
        <end position="351"/>
    </location>
</feature>
<evidence type="ECO:0000256" key="11">
    <source>
        <dbReference type="SAM" id="MobiDB-lite"/>
    </source>
</evidence>
<dbReference type="Pfam" id="PF07992">
    <property type="entry name" value="Pyr_redox_2"/>
    <property type="match status" value="1"/>
</dbReference>
<dbReference type="InterPro" id="IPR004099">
    <property type="entry name" value="Pyr_nucl-diS_OxRdtase_dimer"/>
</dbReference>
<protein>
    <submittedName>
        <fullName evidence="14">Unannotated protein</fullName>
    </submittedName>
</protein>
<keyword evidence="8" id="KW-0520">NAD</keyword>
<evidence type="ECO:0000256" key="8">
    <source>
        <dbReference type="ARBA" id="ARBA00023027"/>
    </source>
</evidence>
<dbReference type="PRINTS" id="PR00411">
    <property type="entry name" value="PNDRDTASEI"/>
</dbReference>
<gene>
    <name evidence="14" type="ORF">UFOPK2766_00752</name>
</gene>
<dbReference type="PRINTS" id="PR00368">
    <property type="entry name" value="FADPNR"/>
</dbReference>
<keyword evidence="6" id="KW-0274">FAD</keyword>
<feature type="region of interest" description="Disordered" evidence="11">
    <location>
        <begin position="1"/>
        <end position="26"/>
    </location>
</feature>
<keyword evidence="4" id="KW-0963">Cytoplasm</keyword>
<evidence type="ECO:0000256" key="1">
    <source>
        <dbReference type="ARBA" id="ARBA00001974"/>
    </source>
</evidence>
<evidence type="ECO:0000259" key="12">
    <source>
        <dbReference type="Pfam" id="PF02852"/>
    </source>
</evidence>
<dbReference type="InterPro" id="IPR050151">
    <property type="entry name" value="Class-I_Pyr_Nuc-Dis_Oxidored"/>
</dbReference>
<feature type="domain" description="Pyridine nucleotide-disulphide oxidoreductase dimerisation" evidence="12">
    <location>
        <begin position="371"/>
        <end position="482"/>
    </location>
</feature>
<dbReference type="SUPFAM" id="SSF51905">
    <property type="entry name" value="FAD/NAD(P)-binding domain"/>
    <property type="match status" value="1"/>
</dbReference>
<dbReference type="PANTHER" id="PTHR22912">
    <property type="entry name" value="DISULFIDE OXIDOREDUCTASE"/>
    <property type="match status" value="1"/>
</dbReference>
<comment type="subcellular location">
    <subcellularLocation>
        <location evidence="2">Cytoplasm</location>
    </subcellularLocation>
</comment>
<evidence type="ECO:0000256" key="2">
    <source>
        <dbReference type="ARBA" id="ARBA00004496"/>
    </source>
</evidence>
<evidence type="ECO:0000259" key="13">
    <source>
        <dbReference type="Pfam" id="PF07992"/>
    </source>
</evidence>
<dbReference type="AlphaFoldDB" id="A0A6J6SQ38"/>
<keyword evidence="9" id="KW-1015">Disulfide bond</keyword>
<dbReference type="GO" id="GO:0004148">
    <property type="term" value="F:dihydrolipoyl dehydrogenase (NADH) activity"/>
    <property type="evidence" value="ECO:0007669"/>
    <property type="project" value="InterPro"/>
</dbReference>
<evidence type="ECO:0000256" key="9">
    <source>
        <dbReference type="ARBA" id="ARBA00023157"/>
    </source>
</evidence>
<dbReference type="InterPro" id="IPR012999">
    <property type="entry name" value="Pyr_OxRdtase_I_AS"/>
</dbReference>
<dbReference type="NCBIfam" id="TIGR01350">
    <property type="entry name" value="lipoamide_DH"/>
    <property type="match status" value="1"/>
</dbReference>
<proteinExistence type="inferred from homology"/>
<keyword evidence="10" id="KW-0676">Redox-active center</keyword>
<comment type="cofactor">
    <cofactor evidence="1">
        <name>FAD</name>
        <dbReference type="ChEBI" id="CHEBI:57692"/>
    </cofactor>
</comment>
<sequence length="494" mass="51359">MENTNVQTATSASADPMPSESVEATAAEDQHFDVVVIGGGPGGYGAALYGASAGLNVALIEMDKIGGTCLHRGCIPAKELLETASIVRTVKHAAEFGVIVEPKTVDWSITLQRKQEVINKLAGGVVMLLKNRKVTMFNGLGSLGPDKRVHVIGRDGEQATISGDAVILAPGSVPRVIQGFEPDGTTVVTSDEFFHLTQIPRRAVVIGGGAIGCEFASTLADLGSSVTVLEALPKVLPGCDDDVTRVVLQSFKKKGITVRAGVAVTGHTPNPVGGTTVQFGDGETIDTDVVVVSVGRVPYTGGLLDAGTAVQISDRGHLEVDSLCRTAEASVWAVGDAIASPQLAHVAFAEGILAIKDILGESPAPIDYGKVPWAIYCHPEVAFSGHSEASAKAAGYEVVVSKHRFAGNSRAQILGETDGLVKIIAEKRADGTAGTVLGVHMVGPWVTEQLSGGYLAVNWEATVDEVAELIQPHPSLTELFGESMLALTGRSLHG</sequence>
<dbReference type="Gene3D" id="3.30.390.30">
    <property type="match status" value="1"/>
</dbReference>
<dbReference type="InterPro" id="IPR001100">
    <property type="entry name" value="Pyr_nuc-diS_OxRdtase"/>
</dbReference>
<evidence type="ECO:0000256" key="6">
    <source>
        <dbReference type="ARBA" id="ARBA00022827"/>
    </source>
</evidence>
<dbReference type="InterPro" id="IPR023753">
    <property type="entry name" value="FAD/NAD-binding_dom"/>
</dbReference>
<dbReference type="InterPro" id="IPR016156">
    <property type="entry name" value="FAD/NAD-linked_Rdtase_dimer_sf"/>
</dbReference>
<dbReference type="Gene3D" id="3.50.50.60">
    <property type="entry name" value="FAD/NAD(P)-binding domain"/>
    <property type="match status" value="2"/>
</dbReference>
<evidence type="ECO:0000256" key="5">
    <source>
        <dbReference type="ARBA" id="ARBA00022630"/>
    </source>
</evidence>
<keyword evidence="5" id="KW-0285">Flavoprotein</keyword>
<dbReference type="PIRSF" id="PIRSF000350">
    <property type="entry name" value="Mercury_reductase_MerA"/>
    <property type="match status" value="1"/>
</dbReference>
<evidence type="ECO:0000256" key="7">
    <source>
        <dbReference type="ARBA" id="ARBA00023002"/>
    </source>
</evidence>
<reference evidence="14" key="1">
    <citation type="submission" date="2020-05" db="EMBL/GenBank/DDBJ databases">
        <authorList>
            <person name="Chiriac C."/>
            <person name="Salcher M."/>
            <person name="Ghai R."/>
            <person name="Kavagutti S V."/>
        </authorList>
    </citation>
    <scope>NUCLEOTIDE SEQUENCE</scope>
</reference>
<feature type="compositionally biased region" description="Polar residues" evidence="11">
    <location>
        <begin position="1"/>
        <end position="13"/>
    </location>
</feature>
<dbReference type="GO" id="GO:0005737">
    <property type="term" value="C:cytoplasm"/>
    <property type="evidence" value="ECO:0007669"/>
    <property type="project" value="UniProtKB-SubCell"/>
</dbReference>
<organism evidence="14">
    <name type="scientific">freshwater metagenome</name>
    <dbReference type="NCBI Taxonomy" id="449393"/>
    <lineage>
        <taxon>unclassified sequences</taxon>
        <taxon>metagenomes</taxon>
        <taxon>ecological metagenomes</taxon>
    </lineage>
</organism>
<evidence type="ECO:0000256" key="4">
    <source>
        <dbReference type="ARBA" id="ARBA00022490"/>
    </source>
</evidence>
<evidence type="ECO:0000256" key="3">
    <source>
        <dbReference type="ARBA" id="ARBA00007532"/>
    </source>
</evidence>
<dbReference type="GO" id="GO:0050660">
    <property type="term" value="F:flavin adenine dinucleotide binding"/>
    <property type="evidence" value="ECO:0007669"/>
    <property type="project" value="InterPro"/>
</dbReference>
<keyword evidence="7" id="KW-0560">Oxidoreductase</keyword>
<dbReference type="InterPro" id="IPR036188">
    <property type="entry name" value="FAD/NAD-bd_sf"/>
</dbReference>
<dbReference type="InterPro" id="IPR006258">
    <property type="entry name" value="Lipoamide_DH"/>
</dbReference>
<dbReference type="Pfam" id="PF02852">
    <property type="entry name" value="Pyr_redox_dim"/>
    <property type="match status" value="1"/>
</dbReference>
<evidence type="ECO:0000313" key="14">
    <source>
        <dbReference type="EMBL" id="CAB4736785.1"/>
    </source>
</evidence>
<dbReference type="GO" id="GO:0006103">
    <property type="term" value="P:2-oxoglutarate metabolic process"/>
    <property type="evidence" value="ECO:0007669"/>
    <property type="project" value="TreeGrafter"/>
</dbReference>
<dbReference type="FunFam" id="3.30.390.30:FF:000001">
    <property type="entry name" value="Dihydrolipoyl dehydrogenase"/>
    <property type="match status" value="1"/>
</dbReference>
<name>A0A6J6SQ38_9ZZZZ</name>
<dbReference type="EMBL" id="CAEZYU010000025">
    <property type="protein sequence ID" value="CAB4736785.1"/>
    <property type="molecule type" value="Genomic_DNA"/>
</dbReference>
<evidence type="ECO:0000256" key="10">
    <source>
        <dbReference type="ARBA" id="ARBA00023284"/>
    </source>
</evidence>
<dbReference type="SUPFAM" id="SSF55424">
    <property type="entry name" value="FAD/NAD-linked reductases, dimerisation (C-terminal) domain"/>
    <property type="match status" value="1"/>
</dbReference>
<dbReference type="PROSITE" id="PS00076">
    <property type="entry name" value="PYRIDINE_REDOX_1"/>
    <property type="match status" value="1"/>
</dbReference>
<dbReference type="PANTHER" id="PTHR22912:SF217">
    <property type="entry name" value="DIHYDROLIPOYL DEHYDROGENASE"/>
    <property type="match status" value="1"/>
</dbReference>
<comment type="similarity">
    <text evidence="3">Belongs to the class-I pyridine nucleotide-disulfide oxidoreductase family.</text>
</comment>
<accession>A0A6J6SQ38</accession>